<dbReference type="Pfam" id="PF07715">
    <property type="entry name" value="Plug"/>
    <property type="match status" value="1"/>
</dbReference>
<gene>
    <name evidence="15" type="ORF">MW290_19305</name>
</gene>
<dbReference type="InterPro" id="IPR012910">
    <property type="entry name" value="Plug_dom"/>
</dbReference>
<evidence type="ECO:0000256" key="3">
    <source>
        <dbReference type="ARBA" id="ARBA00022448"/>
    </source>
</evidence>
<dbReference type="Proteomes" id="UP001056201">
    <property type="component" value="Chromosome 2"/>
</dbReference>
<keyword evidence="5 10" id="KW-0812">Transmembrane</keyword>
<feature type="domain" description="TonB-dependent receptor-like beta-barrel" evidence="13">
    <location>
        <begin position="228"/>
        <end position="676"/>
    </location>
</feature>
<evidence type="ECO:0000256" key="5">
    <source>
        <dbReference type="ARBA" id="ARBA00022692"/>
    </source>
</evidence>
<evidence type="ECO:0000256" key="4">
    <source>
        <dbReference type="ARBA" id="ARBA00022452"/>
    </source>
</evidence>
<keyword evidence="7 10" id="KW-0472">Membrane</keyword>
<keyword evidence="16" id="KW-1185">Reference proteome</keyword>
<proteinExistence type="inferred from homology"/>
<organism evidence="15 16">
    <name type="scientific">Aquincola tertiaricarbonis</name>
    <dbReference type="NCBI Taxonomy" id="391953"/>
    <lineage>
        <taxon>Bacteria</taxon>
        <taxon>Pseudomonadati</taxon>
        <taxon>Pseudomonadota</taxon>
        <taxon>Betaproteobacteria</taxon>
        <taxon>Burkholderiales</taxon>
        <taxon>Sphaerotilaceae</taxon>
        <taxon>Aquincola</taxon>
    </lineage>
</organism>
<comment type="similarity">
    <text evidence="2 10 11">Belongs to the TonB-dependent receptor family.</text>
</comment>
<feature type="signal peptide" evidence="12">
    <location>
        <begin position="1"/>
        <end position="26"/>
    </location>
</feature>
<keyword evidence="8 15" id="KW-0675">Receptor</keyword>
<evidence type="ECO:0000256" key="11">
    <source>
        <dbReference type="RuleBase" id="RU003357"/>
    </source>
</evidence>
<dbReference type="InterPro" id="IPR010105">
    <property type="entry name" value="TonB_sidphr_rcpt"/>
</dbReference>
<dbReference type="InterPro" id="IPR037066">
    <property type="entry name" value="Plug_dom_sf"/>
</dbReference>
<comment type="subcellular location">
    <subcellularLocation>
        <location evidence="1 10">Cell outer membrane</location>
        <topology evidence="1 10">Multi-pass membrane protein</topology>
    </subcellularLocation>
</comment>
<feature type="chain" id="PRO_5046288901" evidence="12">
    <location>
        <begin position="27"/>
        <end position="710"/>
    </location>
</feature>
<dbReference type="Gene3D" id="2.170.130.10">
    <property type="entry name" value="TonB-dependent receptor, plug domain"/>
    <property type="match status" value="1"/>
</dbReference>
<dbReference type="InterPro" id="IPR000531">
    <property type="entry name" value="Beta-barrel_TonB"/>
</dbReference>
<keyword evidence="4 10" id="KW-1134">Transmembrane beta strand</keyword>
<evidence type="ECO:0000256" key="2">
    <source>
        <dbReference type="ARBA" id="ARBA00009810"/>
    </source>
</evidence>
<dbReference type="EMBL" id="CP097636">
    <property type="protein sequence ID" value="URI11115.1"/>
    <property type="molecule type" value="Genomic_DNA"/>
</dbReference>
<evidence type="ECO:0000256" key="12">
    <source>
        <dbReference type="SAM" id="SignalP"/>
    </source>
</evidence>
<keyword evidence="3 10" id="KW-0813">Transport</keyword>
<dbReference type="PANTHER" id="PTHR32552">
    <property type="entry name" value="FERRICHROME IRON RECEPTOR-RELATED"/>
    <property type="match status" value="1"/>
</dbReference>
<dbReference type="Pfam" id="PF00593">
    <property type="entry name" value="TonB_dep_Rec_b-barrel"/>
    <property type="match status" value="1"/>
</dbReference>
<dbReference type="InterPro" id="IPR039426">
    <property type="entry name" value="TonB-dep_rcpt-like"/>
</dbReference>
<dbReference type="Gene3D" id="2.40.170.20">
    <property type="entry name" value="TonB-dependent receptor, beta-barrel domain"/>
    <property type="match status" value="1"/>
</dbReference>
<evidence type="ECO:0000313" key="15">
    <source>
        <dbReference type="EMBL" id="URI11115.1"/>
    </source>
</evidence>
<evidence type="ECO:0000259" key="13">
    <source>
        <dbReference type="Pfam" id="PF00593"/>
    </source>
</evidence>
<keyword evidence="6 11" id="KW-0798">TonB box</keyword>
<dbReference type="CDD" id="cd01347">
    <property type="entry name" value="ligand_gated_channel"/>
    <property type="match status" value="1"/>
</dbReference>
<accession>A0ABY4SG48</accession>
<dbReference type="PANTHER" id="PTHR32552:SF83">
    <property type="entry name" value="BLR3904 PROTEIN"/>
    <property type="match status" value="1"/>
</dbReference>
<evidence type="ECO:0000256" key="8">
    <source>
        <dbReference type="ARBA" id="ARBA00023170"/>
    </source>
</evidence>
<dbReference type="PROSITE" id="PS52016">
    <property type="entry name" value="TONB_DEPENDENT_REC_3"/>
    <property type="match status" value="1"/>
</dbReference>
<keyword evidence="12" id="KW-0732">Signal</keyword>
<dbReference type="RefSeq" id="WP_250199314.1">
    <property type="nucleotide sequence ID" value="NZ_CP097636.1"/>
</dbReference>
<name>A0ABY4SG48_AQUTE</name>
<evidence type="ECO:0000256" key="1">
    <source>
        <dbReference type="ARBA" id="ARBA00004571"/>
    </source>
</evidence>
<sequence>MASAVFRFSLTTLAAAAGLAMLPAQAQTPATATQTIEVTGRVLNLAPGIGGFGNQPLSKVPLAGNVITTTMLDDLGATRLSDLTRLDASLSDAYNSEGYWSFLSVRGYVLDNRFNYRRDGLPINAETAIGLANKERIEVLKGTSGIQAGTSAPGGLVNFVVKRPDGNVRSAGLSWRENGSVGVAADLSQRFGQNEAFGLRVNAAYDHLDPQTRSLQGHARQLSLAGDWRIAPDTLLEAEFEHSLQSQPSVPGFSLLGSRVPDASRIDPRTNLNNQPWSQPVVLEGNTASLRLQQKLGGDWRLVAHGMTQRLTSDDRLAYPFGCEAEGNYDRYCSDGTFDLYDFRSDNERRRSDALDLSASGSASLAGLSHQISTGVLFTRYKSRLQGQAYNYVGVGNIDGTAVTEPDPTLGDANTNRDERNTELYLRDVVSLTQDLRLWAGLRHTRLHRDSVRTDGSRPTSYSQGETLPWLALSHELTPATLVYASWGQGLESDVVPNRSRYRNAGEALPALKSRQTELGIKHEEGDINASLVAFSIDRPMAADVCDADDSCVRRNAGSARHRGLEAALGWRTGPWQLNASAMWLHARVRGEGFGANDGNRPTNVPPRTLRLQGSYAMPAVPGLQLQAGLVYEGNKMVLEDNSARIPGWTTTSLGLRYLQRLQGSQVTWRLGVDNLTDKRAWRESPFQFGHAYLYPLAPRTFRASFQLDL</sequence>
<dbReference type="NCBIfam" id="TIGR01783">
    <property type="entry name" value="TonB-siderophor"/>
    <property type="match status" value="1"/>
</dbReference>
<protein>
    <submittedName>
        <fullName evidence="15">TonB-dependent siderophore receptor</fullName>
    </submittedName>
</protein>
<reference evidence="15" key="1">
    <citation type="submission" date="2022-05" db="EMBL/GenBank/DDBJ databases">
        <title>An RpoN-dependent PEP-CTERM gene is involved in floc formation of an Aquincola tertiaricarbonis strain.</title>
        <authorList>
            <person name="Qiu D."/>
            <person name="Xia M."/>
        </authorList>
    </citation>
    <scope>NUCLEOTIDE SEQUENCE</scope>
    <source>
        <strain evidence="15">RN12</strain>
    </source>
</reference>
<feature type="domain" description="TonB-dependent receptor plug" evidence="14">
    <location>
        <begin position="57"/>
        <end position="155"/>
    </location>
</feature>
<evidence type="ECO:0000256" key="7">
    <source>
        <dbReference type="ARBA" id="ARBA00023136"/>
    </source>
</evidence>
<dbReference type="InterPro" id="IPR036942">
    <property type="entry name" value="Beta-barrel_TonB_sf"/>
</dbReference>
<evidence type="ECO:0000256" key="6">
    <source>
        <dbReference type="ARBA" id="ARBA00023077"/>
    </source>
</evidence>
<evidence type="ECO:0000313" key="16">
    <source>
        <dbReference type="Proteomes" id="UP001056201"/>
    </source>
</evidence>
<evidence type="ECO:0000259" key="14">
    <source>
        <dbReference type="Pfam" id="PF07715"/>
    </source>
</evidence>
<evidence type="ECO:0000256" key="9">
    <source>
        <dbReference type="ARBA" id="ARBA00023237"/>
    </source>
</evidence>
<dbReference type="SUPFAM" id="SSF56935">
    <property type="entry name" value="Porins"/>
    <property type="match status" value="1"/>
</dbReference>
<evidence type="ECO:0000256" key="10">
    <source>
        <dbReference type="PROSITE-ProRule" id="PRU01360"/>
    </source>
</evidence>
<keyword evidence="9 10" id="KW-0998">Cell outer membrane</keyword>